<feature type="transmembrane region" description="Helical" evidence="1">
    <location>
        <begin position="113"/>
        <end position="137"/>
    </location>
</feature>
<feature type="transmembrane region" description="Helical" evidence="1">
    <location>
        <begin position="158"/>
        <end position="183"/>
    </location>
</feature>
<feature type="transmembrane region" description="Helical" evidence="1">
    <location>
        <begin position="80"/>
        <end position="101"/>
    </location>
</feature>
<name>A0A8H6LW97_9AGAR</name>
<dbReference type="Proteomes" id="UP000521943">
    <property type="component" value="Unassembled WGS sequence"/>
</dbReference>
<keyword evidence="1" id="KW-0472">Membrane</keyword>
<feature type="transmembrane region" description="Helical" evidence="1">
    <location>
        <begin position="203"/>
        <end position="223"/>
    </location>
</feature>
<dbReference type="EMBL" id="JACGCI010000094">
    <property type="protein sequence ID" value="KAF6746238.1"/>
    <property type="molecule type" value="Genomic_DNA"/>
</dbReference>
<keyword evidence="3" id="KW-1185">Reference proteome</keyword>
<feature type="transmembrane region" description="Helical" evidence="1">
    <location>
        <begin position="47"/>
        <end position="68"/>
    </location>
</feature>
<keyword evidence="1" id="KW-1133">Transmembrane helix</keyword>
<gene>
    <name evidence="2" type="ORF">DFP72DRAFT_1076447</name>
</gene>
<dbReference type="OrthoDB" id="3350812at2759"/>
<accession>A0A8H6LW97</accession>
<dbReference type="AlphaFoldDB" id="A0A8H6LW97"/>
<proteinExistence type="predicted"/>
<evidence type="ECO:0000313" key="2">
    <source>
        <dbReference type="EMBL" id="KAF6746238.1"/>
    </source>
</evidence>
<sequence length="304" mass="34508">MHQTFWEYSRRRGRGFLEITRAIYFPKRNGTETIRLMWFAPLSIPKVLFFVVKYYLLVNNVFAALWTMPTGRSPNECKSAFVTSAVSSSMLVVASEAILYYRVYGFSGRSVWMLLYLLFQYVVVHTAKLVLLFKYIGTLIFKEWPYPNMTCMPFDSKAPLFGAVFAVLLGGVTGVMLIMVFVAYKKHRSFNSALLKVFYQDGVFYFICLAALASANMGVSFGASSGYRYLFTQLEIDVHALLSTRMLLHLREIGNREASVTGSGIFSSDRLPTSPMRFEKPGAHLGSGDDFDTIVITTTRQYEH</sequence>
<evidence type="ECO:0000313" key="3">
    <source>
        <dbReference type="Proteomes" id="UP000521943"/>
    </source>
</evidence>
<reference evidence="2 3" key="1">
    <citation type="submission" date="2020-07" db="EMBL/GenBank/DDBJ databases">
        <title>Comparative genomics of pyrophilous fungi reveals a link between fire events and developmental genes.</title>
        <authorList>
            <consortium name="DOE Joint Genome Institute"/>
            <person name="Steindorff A.S."/>
            <person name="Carver A."/>
            <person name="Calhoun S."/>
            <person name="Stillman K."/>
            <person name="Liu H."/>
            <person name="Lipzen A."/>
            <person name="Pangilinan J."/>
            <person name="Labutti K."/>
            <person name="Bruns T.D."/>
            <person name="Grigoriev I.V."/>
        </authorList>
    </citation>
    <scope>NUCLEOTIDE SEQUENCE [LARGE SCALE GENOMIC DNA]</scope>
    <source>
        <strain evidence="2 3">CBS 144469</strain>
    </source>
</reference>
<organism evidence="2 3">
    <name type="scientific">Ephemerocybe angulata</name>
    <dbReference type="NCBI Taxonomy" id="980116"/>
    <lineage>
        <taxon>Eukaryota</taxon>
        <taxon>Fungi</taxon>
        <taxon>Dikarya</taxon>
        <taxon>Basidiomycota</taxon>
        <taxon>Agaricomycotina</taxon>
        <taxon>Agaricomycetes</taxon>
        <taxon>Agaricomycetidae</taxon>
        <taxon>Agaricales</taxon>
        <taxon>Agaricineae</taxon>
        <taxon>Psathyrellaceae</taxon>
        <taxon>Ephemerocybe</taxon>
    </lineage>
</organism>
<protein>
    <submittedName>
        <fullName evidence="2">Uncharacterized protein</fullName>
    </submittedName>
</protein>
<keyword evidence="1" id="KW-0812">Transmembrane</keyword>
<comment type="caution">
    <text evidence="2">The sequence shown here is derived from an EMBL/GenBank/DDBJ whole genome shotgun (WGS) entry which is preliminary data.</text>
</comment>
<evidence type="ECO:0000256" key="1">
    <source>
        <dbReference type="SAM" id="Phobius"/>
    </source>
</evidence>